<dbReference type="Gene3D" id="3.90.1310.10">
    <property type="entry name" value="Penicillin-binding protein 2a (Domain 2)"/>
    <property type="match status" value="1"/>
</dbReference>
<evidence type="ECO:0000259" key="14">
    <source>
        <dbReference type="Pfam" id="PF00905"/>
    </source>
</evidence>
<evidence type="ECO:0000256" key="1">
    <source>
        <dbReference type="ARBA" id="ARBA00004167"/>
    </source>
</evidence>
<dbReference type="OrthoDB" id="9766847at2"/>
<dbReference type="GO" id="GO:0008360">
    <property type="term" value="P:regulation of cell shape"/>
    <property type="evidence" value="ECO:0007669"/>
    <property type="project" value="UniProtKB-KW"/>
</dbReference>
<name>A0A238JLA8_9RHOB</name>
<evidence type="ECO:0000256" key="9">
    <source>
        <dbReference type="ARBA" id="ARBA00022960"/>
    </source>
</evidence>
<evidence type="ECO:0000256" key="11">
    <source>
        <dbReference type="ARBA" id="ARBA00022989"/>
    </source>
</evidence>
<dbReference type="GO" id="GO:0006508">
    <property type="term" value="P:proteolysis"/>
    <property type="evidence" value="ECO:0007669"/>
    <property type="project" value="UniProtKB-KW"/>
</dbReference>
<organism evidence="16 17">
    <name type="scientific">Actibacterium lipolyticum</name>
    <dbReference type="NCBI Taxonomy" id="1524263"/>
    <lineage>
        <taxon>Bacteria</taxon>
        <taxon>Pseudomonadati</taxon>
        <taxon>Pseudomonadota</taxon>
        <taxon>Alphaproteobacteria</taxon>
        <taxon>Rhodobacterales</taxon>
        <taxon>Roseobacteraceae</taxon>
        <taxon>Actibacterium</taxon>
    </lineage>
</organism>
<dbReference type="InterPro" id="IPR001460">
    <property type="entry name" value="PCN-bd_Tpept"/>
</dbReference>
<dbReference type="EMBL" id="FXYE01000001">
    <property type="protein sequence ID" value="SMX31459.1"/>
    <property type="molecule type" value="Genomic_DNA"/>
</dbReference>
<proteinExistence type="predicted"/>
<dbReference type="Pfam" id="PF00905">
    <property type="entry name" value="Transpeptidase"/>
    <property type="match status" value="1"/>
</dbReference>
<dbReference type="Gene3D" id="3.40.710.10">
    <property type="entry name" value="DD-peptidase/beta-lactamase superfamily"/>
    <property type="match status" value="1"/>
</dbReference>
<dbReference type="Pfam" id="PF03717">
    <property type="entry name" value="PBP_dimer"/>
    <property type="match status" value="1"/>
</dbReference>
<keyword evidence="11" id="KW-1133">Transmembrane helix</keyword>
<accession>A0A238JLA8</accession>
<keyword evidence="5" id="KW-0121">Carboxypeptidase</keyword>
<dbReference type="GO" id="GO:0008658">
    <property type="term" value="F:penicillin binding"/>
    <property type="evidence" value="ECO:0007669"/>
    <property type="project" value="InterPro"/>
</dbReference>
<evidence type="ECO:0000313" key="17">
    <source>
        <dbReference type="Proteomes" id="UP000202922"/>
    </source>
</evidence>
<dbReference type="Proteomes" id="UP000202922">
    <property type="component" value="Unassembled WGS sequence"/>
</dbReference>
<dbReference type="PANTHER" id="PTHR30627:SF2">
    <property type="entry name" value="PEPTIDOGLYCAN D,D-TRANSPEPTIDASE MRDA"/>
    <property type="match status" value="1"/>
</dbReference>
<gene>
    <name evidence="16" type="primary">spoVD</name>
    <name evidence="16" type="ORF">COL8621_00458</name>
</gene>
<feature type="domain" description="Penicillin-binding protein transpeptidase" evidence="14">
    <location>
        <begin position="269"/>
        <end position="602"/>
    </location>
</feature>
<reference evidence="17" key="1">
    <citation type="submission" date="2017-05" db="EMBL/GenBank/DDBJ databases">
        <authorList>
            <person name="Rodrigo-Torres L."/>
            <person name="Arahal R. D."/>
            <person name="Lucena T."/>
        </authorList>
    </citation>
    <scope>NUCLEOTIDE SEQUENCE [LARGE SCALE GENOMIC DNA]</scope>
    <source>
        <strain evidence="17">CECT 8621</strain>
    </source>
</reference>
<comment type="subcellular location">
    <subcellularLocation>
        <location evidence="2">Cell membrane</location>
    </subcellularLocation>
    <subcellularLocation>
        <location evidence="1">Membrane</location>
        <topology evidence="1">Single-pass membrane protein</topology>
    </subcellularLocation>
</comment>
<keyword evidence="6" id="KW-0645">Protease</keyword>
<keyword evidence="9" id="KW-0133">Cell shape</keyword>
<keyword evidence="4" id="KW-0997">Cell inner membrane</keyword>
<evidence type="ECO:0000256" key="13">
    <source>
        <dbReference type="ARBA" id="ARBA00023316"/>
    </source>
</evidence>
<dbReference type="InterPro" id="IPR036138">
    <property type="entry name" value="PBP_dimer_sf"/>
</dbReference>
<sequence length="647" mass="70550">MKHSPKDVEESARKISRRALLLGGAQVSFMTALALRMRYMQVDQADQFRLLAEENRINIRLIPPTRGLIFDRFGQPLAQNEQNYRIVIVREDAGDVEQALAKVSRLVRLSDEDIERALKEIKRRSAFVPVTIADRLSWEEVAEVAVNAPALPGVTPEVGLSRTYPMGSDFAHIVGYVGPVSDYDLGKLENPDPVLQIPRFQIGKTGAEAKMEDMLRGKAGNKRIEVNAVGRVIRELDRTPGQAGADVQLSIDHGLQNFMQARLSGESAAAVVLDLAEGDVLGIASAPTFDPNKFVRGISVPDYRELTENIYRPLANKTVQGTYPPGSTFKMVTALAALEDGVISADETVWCPGYLESGGRRFHCWKRGGHGHVNLNKSLEQSCDVYYYDIARRVGIEKISAMARRLGLGTRHDIPMSAVAEGLMPTKAWKASARGADWVVGDTLNAAIGQGFVLASPLQLAVMTGRIATGRTVTPRLIKSIDGVEQPSGGGDTLDVNPILLNYVRRGMYSVSNNRRGTAYKTRVAVDEMQMAGKTGTSQVRNITAAERARGVSRNEDLPWERRDHALFVSFAPYKDPRIAVSVVVEHGGGGSTAAAPIARDIALRALYGDVPPLAAYPQNQRGKIGELFDNLPLRAPEAAPTGRSRA</sequence>
<keyword evidence="12" id="KW-0472">Membrane</keyword>
<dbReference type="InterPro" id="IPR012338">
    <property type="entry name" value="Beta-lactam/transpept-like"/>
</dbReference>
<dbReference type="PANTHER" id="PTHR30627">
    <property type="entry name" value="PEPTIDOGLYCAN D,D-TRANSPEPTIDASE"/>
    <property type="match status" value="1"/>
</dbReference>
<dbReference type="InterPro" id="IPR050515">
    <property type="entry name" value="Beta-lactam/transpept"/>
</dbReference>
<dbReference type="GO" id="GO:0005886">
    <property type="term" value="C:plasma membrane"/>
    <property type="evidence" value="ECO:0007669"/>
    <property type="project" value="UniProtKB-SubCell"/>
</dbReference>
<keyword evidence="7" id="KW-0812">Transmembrane</keyword>
<dbReference type="NCBIfam" id="TIGR03423">
    <property type="entry name" value="pbp2_mrdA"/>
    <property type="match status" value="1"/>
</dbReference>
<evidence type="ECO:0000256" key="7">
    <source>
        <dbReference type="ARBA" id="ARBA00022692"/>
    </source>
</evidence>
<dbReference type="InterPro" id="IPR005311">
    <property type="entry name" value="PBP_dimer"/>
</dbReference>
<keyword evidence="3" id="KW-1003">Cell membrane</keyword>
<evidence type="ECO:0000256" key="6">
    <source>
        <dbReference type="ARBA" id="ARBA00022670"/>
    </source>
</evidence>
<evidence type="ECO:0000313" key="16">
    <source>
        <dbReference type="EMBL" id="SMX31459.1"/>
    </source>
</evidence>
<dbReference type="AlphaFoldDB" id="A0A238JLA8"/>
<evidence type="ECO:0000256" key="8">
    <source>
        <dbReference type="ARBA" id="ARBA00022801"/>
    </source>
</evidence>
<protein>
    <submittedName>
        <fullName evidence="16">Stage V sporulation protein D</fullName>
    </submittedName>
</protein>
<dbReference type="SUPFAM" id="SSF56601">
    <property type="entry name" value="beta-lactamase/transpeptidase-like"/>
    <property type="match status" value="1"/>
</dbReference>
<dbReference type="GO" id="GO:0071555">
    <property type="term" value="P:cell wall organization"/>
    <property type="evidence" value="ECO:0007669"/>
    <property type="project" value="UniProtKB-KW"/>
</dbReference>
<feature type="domain" description="Penicillin-binding protein dimerisation" evidence="15">
    <location>
        <begin position="62"/>
        <end position="236"/>
    </location>
</feature>
<dbReference type="GO" id="GO:0071972">
    <property type="term" value="F:peptidoglycan L,D-transpeptidase activity"/>
    <property type="evidence" value="ECO:0007669"/>
    <property type="project" value="TreeGrafter"/>
</dbReference>
<keyword evidence="17" id="KW-1185">Reference proteome</keyword>
<dbReference type="Gene3D" id="3.30.1390.30">
    <property type="entry name" value="Penicillin-binding protein 2a, domain 3"/>
    <property type="match status" value="1"/>
</dbReference>
<evidence type="ECO:0000256" key="4">
    <source>
        <dbReference type="ARBA" id="ARBA00022519"/>
    </source>
</evidence>
<dbReference type="SUPFAM" id="SSF56519">
    <property type="entry name" value="Penicillin binding protein dimerisation domain"/>
    <property type="match status" value="1"/>
</dbReference>
<evidence type="ECO:0000256" key="10">
    <source>
        <dbReference type="ARBA" id="ARBA00022984"/>
    </source>
</evidence>
<keyword evidence="13" id="KW-0961">Cell wall biogenesis/degradation</keyword>
<evidence type="ECO:0000256" key="5">
    <source>
        <dbReference type="ARBA" id="ARBA00022645"/>
    </source>
</evidence>
<evidence type="ECO:0000256" key="12">
    <source>
        <dbReference type="ARBA" id="ARBA00023136"/>
    </source>
</evidence>
<evidence type="ECO:0000256" key="3">
    <source>
        <dbReference type="ARBA" id="ARBA00022475"/>
    </source>
</evidence>
<evidence type="ECO:0000256" key="2">
    <source>
        <dbReference type="ARBA" id="ARBA00004236"/>
    </source>
</evidence>
<keyword evidence="10" id="KW-0573">Peptidoglycan synthesis</keyword>
<dbReference type="GO" id="GO:0009002">
    <property type="term" value="F:serine-type D-Ala-D-Ala carboxypeptidase activity"/>
    <property type="evidence" value="ECO:0007669"/>
    <property type="project" value="InterPro"/>
</dbReference>
<evidence type="ECO:0000259" key="15">
    <source>
        <dbReference type="Pfam" id="PF03717"/>
    </source>
</evidence>
<dbReference type="GO" id="GO:0009252">
    <property type="term" value="P:peptidoglycan biosynthetic process"/>
    <property type="evidence" value="ECO:0007669"/>
    <property type="project" value="UniProtKB-KW"/>
</dbReference>
<keyword evidence="8" id="KW-0378">Hydrolase</keyword>
<dbReference type="InterPro" id="IPR017790">
    <property type="entry name" value="Penicillin-binding_protein_2"/>
</dbReference>
<dbReference type="RefSeq" id="WP_093965709.1">
    <property type="nucleotide sequence ID" value="NZ_FXYE01000001.1"/>
</dbReference>